<reference evidence="2 3" key="1">
    <citation type="submission" date="2019-06" db="EMBL/GenBank/DDBJ databases">
        <title>Whole genome shotgun sequence of Cellulomonas uda NBRC 3747.</title>
        <authorList>
            <person name="Hosoyama A."/>
            <person name="Uohara A."/>
            <person name="Ohji S."/>
            <person name="Ichikawa N."/>
        </authorList>
    </citation>
    <scope>NUCLEOTIDE SEQUENCE [LARGE SCALE GENOMIC DNA]</scope>
    <source>
        <strain evidence="2 3">NBRC 3747</strain>
    </source>
</reference>
<evidence type="ECO:0000313" key="2">
    <source>
        <dbReference type="EMBL" id="GEA79780.1"/>
    </source>
</evidence>
<name>A0A4Y3KAD2_CELUD</name>
<dbReference type="Proteomes" id="UP000315842">
    <property type="component" value="Unassembled WGS sequence"/>
</dbReference>
<gene>
    <name evidence="2" type="primary">lpqB</name>
    <name evidence="2" type="ORF">CUD01_02240</name>
</gene>
<organism evidence="2 3">
    <name type="scientific">Cellulomonas uda</name>
    <dbReference type="NCBI Taxonomy" id="1714"/>
    <lineage>
        <taxon>Bacteria</taxon>
        <taxon>Bacillati</taxon>
        <taxon>Actinomycetota</taxon>
        <taxon>Actinomycetes</taxon>
        <taxon>Micrococcales</taxon>
        <taxon>Cellulomonadaceae</taxon>
        <taxon>Cellulomonas</taxon>
    </lineage>
</organism>
<dbReference type="AlphaFoldDB" id="A0A4Y3KAD2"/>
<dbReference type="RefSeq" id="WP_141317993.1">
    <property type="nucleotide sequence ID" value="NZ_BJLP01000002.1"/>
</dbReference>
<evidence type="ECO:0000313" key="3">
    <source>
        <dbReference type="Proteomes" id="UP000315842"/>
    </source>
</evidence>
<comment type="caution">
    <text evidence="2">The sequence shown here is derived from an EMBL/GenBank/DDBJ whole genome shotgun (WGS) entry which is preliminary data.</text>
</comment>
<accession>A0A4Y3KAD2</accession>
<keyword evidence="3" id="KW-1185">Reference proteome</keyword>
<dbReference type="EMBL" id="BJLP01000002">
    <property type="protein sequence ID" value="GEA79780.1"/>
    <property type="molecule type" value="Genomic_DNA"/>
</dbReference>
<dbReference type="InterPro" id="IPR059026">
    <property type="entry name" value="LpqB_N"/>
</dbReference>
<sequence>MSTARRRSAGAPAGRGGARVVRLLGALVATAALGACAAIPTSGAVREGDGVVSESRDVDVLAEGPRAGATPQQIVEGFQLAGAAGFVGEFSTAREYLTGAALQSWEPLAEVLVYDDPVIPASTQAGTVIATIPLTARVDADGRFTEAPRDAQRALTYELVRNRSGEWRIADAPDGLVLSESVFDKQFRATSLYFLSADGTFLVPETRWFPSQSHNLQTWVARALLAGPSPWLRDAVTTAVPEGVQLQADTVVVDDSGIATVPLDMGTTVLKGDTASLYAQLDATLRQVPGVREVKVTAGSVPIVDTRSVQRGGLPDGPVEMIQDDRLVTLGEDGLGPVEGVAPLPVGARSPARDEDGTVRVMLDPAGTLVTVPLEDSPSQVLLDGPRLVAPSVDRLGWVWTARPGEGVIAVKQGLDPVVVPAEWLDGRTVVALRMARDATRLAVVSRGSDGVSVDVAAVVRDAQGTPQNIGEPVRAGAVLQDASDVVWLDESVLGVVGSSDSSVLVHKVPVAGRTTTEAEVPDLAGLAGGRVVYVATTDGTLHRLVGSTWAAVTHVEGVRDPAYPG</sequence>
<dbReference type="Pfam" id="PF10646">
    <property type="entry name" value="Germane"/>
    <property type="match status" value="1"/>
</dbReference>
<keyword evidence="2" id="KW-0449">Lipoprotein</keyword>
<dbReference type="Pfam" id="PF25976">
    <property type="entry name" value="LpqB_N"/>
    <property type="match status" value="1"/>
</dbReference>
<protein>
    <submittedName>
        <fullName evidence="2">Lipoprotein LpqB</fullName>
    </submittedName>
</protein>
<feature type="domain" description="GerMN" evidence="1">
    <location>
        <begin position="217"/>
        <end position="307"/>
    </location>
</feature>
<evidence type="ECO:0000259" key="1">
    <source>
        <dbReference type="SMART" id="SM00909"/>
    </source>
</evidence>
<dbReference type="SMART" id="SM00909">
    <property type="entry name" value="Germane"/>
    <property type="match status" value="1"/>
</dbReference>
<dbReference type="Pfam" id="PF10647">
    <property type="entry name" value="Gmad1"/>
    <property type="match status" value="1"/>
</dbReference>
<dbReference type="InterPro" id="IPR019606">
    <property type="entry name" value="GerMN"/>
</dbReference>
<proteinExistence type="predicted"/>
<dbReference type="InterPro" id="IPR018910">
    <property type="entry name" value="LpqB_C"/>
</dbReference>